<dbReference type="Gene3D" id="3.20.20.80">
    <property type="entry name" value="Glycosidases"/>
    <property type="match status" value="1"/>
</dbReference>
<sequence length="235" mass="26909">MKVATYLDEHNNKFWMDALFRGNYSEVVYEMFGDVLREVIQPGDLDTVKNDWVGINYYFNNRIGHEVAKNHPTRGRIFDKLLGLSFEAAPTTHLTDMGWPITPQGLGDLCLRWTAEFGDVLPPIYITENGVAYDTDISADGKIHDNGRIEYLNDHLRSIRDAISAGADIRGYFQWSLFDNFEWGFGYEKRFGIVHVDYQTQVRTPKDSAAWYTRVIETDGASLVDPVIEKDLLAE</sequence>
<dbReference type="EMBL" id="CAEZVD010000022">
    <property type="protein sequence ID" value="CAB4618679.1"/>
    <property type="molecule type" value="Genomic_DNA"/>
</dbReference>
<dbReference type="PANTHER" id="PTHR10353">
    <property type="entry name" value="GLYCOSYL HYDROLASE"/>
    <property type="match status" value="1"/>
</dbReference>
<dbReference type="SUPFAM" id="SSF51445">
    <property type="entry name" value="(Trans)glycosidases"/>
    <property type="match status" value="1"/>
</dbReference>
<evidence type="ECO:0000256" key="2">
    <source>
        <dbReference type="ARBA" id="ARBA00012744"/>
    </source>
</evidence>
<dbReference type="GO" id="GO:0016052">
    <property type="term" value="P:carbohydrate catabolic process"/>
    <property type="evidence" value="ECO:0007669"/>
    <property type="project" value="TreeGrafter"/>
</dbReference>
<dbReference type="EC" id="3.2.1.21" evidence="2"/>
<dbReference type="Pfam" id="PF00232">
    <property type="entry name" value="Glyco_hydro_1"/>
    <property type="match status" value="1"/>
</dbReference>
<evidence type="ECO:0000256" key="1">
    <source>
        <dbReference type="ARBA" id="ARBA00010838"/>
    </source>
</evidence>
<keyword evidence="4" id="KW-0326">Glycosidase</keyword>
<comment type="similarity">
    <text evidence="1">Belongs to the glycosyl hydrolase 1 family.</text>
</comment>
<organism evidence="5">
    <name type="scientific">freshwater metagenome</name>
    <dbReference type="NCBI Taxonomy" id="449393"/>
    <lineage>
        <taxon>unclassified sequences</taxon>
        <taxon>metagenomes</taxon>
        <taxon>ecological metagenomes</taxon>
    </lineage>
</organism>
<dbReference type="PROSITE" id="PS00572">
    <property type="entry name" value="GLYCOSYL_HYDROL_F1_1"/>
    <property type="match status" value="1"/>
</dbReference>
<dbReference type="AlphaFoldDB" id="A0A6J6I4F4"/>
<gene>
    <name evidence="5" type="ORF">UFOPK1909_00387</name>
</gene>
<dbReference type="PRINTS" id="PR00131">
    <property type="entry name" value="GLHYDRLASE1"/>
</dbReference>
<evidence type="ECO:0000256" key="3">
    <source>
        <dbReference type="ARBA" id="ARBA00022801"/>
    </source>
</evidence>
<name>A0A6J6I4F4_9ZZZZ</name>
<dbReference type="GO" id="GO:0005829">
    <property type="term" value="C:cytosol"/>
    <property type="evidence" value="ECO:0007669"/>
    <property type="project" value="TreeGrafter"/>
</dbReference>
<reference evidence="5" key="1">
    <citation type="submission" date="2020-05" db="EMBL/GenBank/DDBJ databases">
        <authorList>
            <person name="Chiriac C."/>
            <person name="Salcher M."/>
            <person name="Ghai R."/>
            <person name="Kavagutti S V."/>
        </authorList>
    </citation>
    <scope>NUCLEOTIDE SEQUENCE</scope>
</reference>
<accession>A0A6J6I4F4</accession>
<dbReference type="GO" id="GO:0008422">
    <property type="term" value="F:beta-glucosidase activity"/>
    <property type="evidence" value="ECO:0007669"/>
    <property type="project" value="TreeGrafter"/>
</dbReference>
<evidence type="ECO:0000256" key="4">
    <source>
        <dbReference type="ARBA" id="ARBA00023295"/>
    </source>
</evidence>
<proteinExistence type="inferred from homology"/>
<dbReference type="InterPro" id="IPR017853">
    <property type="entry name" value="GH"/>
</dbReference>
<evidence type="ECO:0000313" key="5">
    <source>
        <dbReference type="EMBL" id="CAB4618679.1"/>
    </source>
</evidence>
<dbReference type="InterPro" id="IPR001360">
    <property type="entry name" value="Glyco_hydro_1"/>
</dbReference>
<dbReference type="InterPro" id="IPR018120">
    <property type="entry name" value="Glyco_hydro_1_AS"/>
</dbReference>
<dbReference type="PANTHER" id="PTHR10353:SF36">
    <property type="entry name" value="LP05116P"/>
    <property type="match status" value="1"/>
</dbReference>
<protein>
    <recommendedName>
        <fullName evidence="2">beta-glucosidase</fullName>
        <ecNumber evidence="2">3.2.1.21</ecNumber>
    </recommendedName>
</protein>
<keyword evidence="3" id="KW-0378">Hydrolase</keyword>